<comment type="caution">
    <text evidence="2">The sequence shown here is derived from an EMBL/GenBank/DDBJ whole genome shotgun (WGS) entry which is preliminary data.</text>
</comment>
<dbReference type="EMBL" id="JAWDGP010007062">
    <property type="protein sequence ID" value="KAK3730686.1"/>
    <property type="molecule type" value="Genomic_DNA"/>
</dbReference>
<keyword evidence="3" id="KW-1185">Reference proteome</keyword>
<accession>A0AAE1CRK8</accession>
<evidence type="ECO:0008006" key="4">
    <source>
        <dbReference type="Google" id="ProtNLM"/>
    </source>
</evidence>
<name>A0AAE1CRK8_9GAST</name>
<feature type="region of interest" description="Disordered" evidence="1">
    <location>
        <begin position="158"/>
        <end position="200"/>
    </location>
</feature>
<dbReference type="Proteomes" id="UP001283361">
    <property type="component" value="Unassembled WGS sequence"/>
</dbReference>
<sequence length="200" mass="21919">MPTRYARAEDLVFTACEQLSIDNLPEPRPSPLLASIPVSQTFRSVDADLVFAQNTMKVTATERQRSGNILGVKRDSRSCIMKAAAATSIEYAGLSEEMNDCLLQLSGMVPHVPRNEKGNIEAAVLIQYVIDYILDLSQQLGGQYPFCSQSSPLHYMGESREPLSEKSLENIVSCQTPRSPSLSSSSVSSSTDFDIRPPSK</sequence>
<protein>
    <recommendedName>
        <fullName evidence="4">BHLH domain-containing protein</fullName>
    </recommendedName>
</protein>
<feature type="compositionally biased region" description="Basic and acidic residues" evidence="1">
    <location>
        <begin position="158"/>
        <end position="168"/>
    </location>
</feature>
<dbReference type="InterPro" id="IPR036638">
    <property type="entry name" value="HLH_DNA-bd_sf"/>
</dbReference>
<evidence type="ECO:0000256" key="1">
    <source>
        <dbReference type="SAM" id="MobiDB-lite"/>
    </source>
</evidence>
<dbReference type="Gene3D" id="4.10.280.10">
    <property type="entry name" value="Helix-loop-helix DNA-binding domain"/>
    <property type="match status" value="1"/>
</dbReference>
<organism evidence="2 3">
    <name type="scientific">Elysia crispata</name>
    <name type="common">lettuce slug</name>
    <dbReference type="NCBI Taxonomy" id="231223"/>
    <lineage>
        <taxon>Eukaryota</taxon>
        <taxon>Metazoa</taxon>
        <taxon>Spiralia</taxon>
        <taxon>Lophotrochozoa</taxon>
        <taxon>Mollusca</taxon>
        <taxon>Gastropoda</taxon>
        <taxon>Heterobranchia</taxon>
        <taxon>Euthyneura</taxon>
        <taxon>Panpulmonata</taxon>
        <taxon>Sacoglossa</taxon>
        <taxon>Placobranchoidea</taxon>
        <taxon>Plakobranchidae</taxon>
        <taxon>Elysia</taxon>
    </lineage>
</organism>
<reference evidence="2" key="1">
    <citation type="journal article" date="2023" name="G3 (Bethesda)">
        <title>A reference genome for the long-term kleptoplast-retaining sea slug Elysia crispata morphotype clarki.</title>
        <authorList>
            <person name="Eastman K.E."/>
            <person name="Pendleton A.L."/>
            <person name="Shaikh M.A."/>
            <person name="Suttiyut T."/>
            <person name="Ogas R."/>
            <person name="Tomko P."/>
            <person name="Gavelis G."/>
            <person name="Widhalm J.R."/>
            <person name="Wisecaver J.H."/>
        </authorList>
    </citation>
    <scope>NUCLEOTIDE SEQUENCE</scope>
    <source>
        <strain evidence="2">ECLA1</strain>
    </source>
</reference>
<dbReference type="SUPFAM" id="SSF47459">
    <property type="entry name" value="HLH, helix-loop-helix DNA-binding domain"/>
    <property type="match status" value="1"/>
</dbReference>
<evidence type="ECO:0000313" key="3">
    <source>
        <dbReference type="Proteomes" id="UP001283361"/>
    </source>
</evidence>
<feature type="compositionally biased region" description="Low complexity" evidence="1">
    <location>
        <begin position="179"/>
        <end position="190"/>
    </location>
</feature>
<evidence type="ECO:0000313" key="2">
    <source>
        <dbReference type="EMBL" id="KAK3730686.1"/>
    </source>
</evidence>
<proteinExistence type="predicted"/>
<gene>
    <name evidence="2" type="ORF">RRG08_041467</name>
</gene>
<dbReference type="GO" id="GO:0046983">
    <property type="term" value="F:protein dimerization activity"/>
    <property type="evidence" value="ECO:0007669"/>
    <property type="project" value="InterPro"/>
</dbReference>
<dbReference type="AlphaFoldDB" id="A0AAE1CRK8"/>